<dbReference type="SUPFAM" id="SSF55961">
    <property type="entry name" value="Bet v1-like"/>
    <property type="match status" value="1"/>
</dbReference>
<protein>
    <submittedName>
        <fullName evidence="4">ATPase</fullName>
    </submittedName>
</protein>
<dbReference type="CDD" id="cd08899">
    <property type="entry name" value="SRPBCC_CalC_Aha1-like_6"/>
    <property type="match status" value="1"/>
</dbReference>
<dbReference type="Pfam" id="PF08327">
    <property type="entry name" value="AHSA1"/>
    <property type="match status" value="1"/>
</dbReference>
<accession>A0ABQ1J1J7</accession>
<dbReference type="RefSeq" id="WP_084394097.1">
    <property type="nucleotide sequence ID" value="NZ_BMKF01000001.1"/>
</dbReference>
<dbReference type="Gene3D" id="3.30.530.20">
    <property type="match status" value="1"/>
</dbReference>
<comment type="caution">
    <text evidence="4">The sequence shown here is derived from an EMBL/GenBank/DDBJ whole genome shotgun (WGS) entry which is preliminary data.</text>
</comment>
<evidence type="ECO:0000313" key="4">
    <source>
        <dbReference type="EMBL" id="GGB56513.1"/>
    </source>
</evidence>
<dbReference type="InterPro" id="IPR023393">
    <property type="entry name" value="START-like_dom_sf"/>
</dbReference>
<proteinExistence type="inferred from homology"/>
<sequence length="175" mass="19795">MTPQPSEESFATLTAPTTLLIKRWLPGKRERVWDYLTDSDLRRKWLAAGDMAPTPGHKFTLTWRNDDLSPDAPAPEGKSGEHSLDSEIVTFDPPEKLEFRWGNGTVTFKLEQKGEKTLLTLTHTGIETRSGRVGISTGWHSHLDLLVSEVSGTERDAFWTKYEALNKIYEERVPA</sequence>
<comment type="similarity">
    <text evidence="1">Belongs to the AHA1 family.</text>
</comment>
<keyword evidence="5" id="KW-1185">Reference proteome</keyword>
<feature type="region of interest" description="Disordered" evidence="2">
    <location>
        <begin position="62"/>
        <end position="84"/>
    </location>
</feature>
<dbReference type="Proteomes" id="UP000628854">
    <property type="component" value="Unassembled WGS sequence"/>
</dbReference>
<evidence type="ECO:0000313" key="5">
    <source>
        <dbReference type="Proteomes" id="UP000628854"/>
    </source>
</evidence>
<dbReference type="EMBL" id="BMKF01000001">
    <property type="protein sequence ID" value="GGB56513.1"/>
    <property type="molecule type" value="Genomic_DNA"/>
</dbReference>
<reference evidence="5" key="1">
    <citation type="journal article" date="2019" name="Int. J. Syst. Evol. Microbiol.">
        <title>The Global Catalogue of Microorganisms (GCM) 10K type strain sequencing project: providing services to taxonomists for standard genome sequencing and annotation.</title>
        <authorList>
            <consortium name="The Broad Institute Genomics Platform"/>
            <consortium name="The Broad Institute Genome Sequencing Center for Infectious Disease"/>
            <person name="Wu L."/>
            <person name="Ma J."/>
        </authorList>
    </citation>
    <scope>NUCLEOTIDE SEQUENCE [LARGE SCALE GENOMIC DNA]</scope>
    <source>
        <strain evidence="5">CGMCC 1.15928</strain>
    </source>
</reference>
<evidence type="ECO:0000256" key="2">
    <source>
        <dbReference type="SAM" id="MobiDB-lite"/>
    </source>
</evidence>
<name>A0ABQ1J1J7_9PROT</name>
<evidence type="ECO:0000259" key="3">
    <source>
        <dbReference type="Pfam" id="PF08327"/>
    </source>
</evidence>
<gene>
    <name evidence="4" type="ORF">GCM10011503_01050</name>
</gene>
<evidence type="ECO:0000256" key="1">
    <source>
        <dbReference type="ARBA" id="ARBA00006817"/>
    </source>
</evidence>
<dbReference type="InterPro" id="IPR013538">
    <property type="entry name" value="ASHA1/2-like_C"/>
</dbReference>
<organism evidence="4 5">
    <name type="scientific">Henriciella pelagia</name>
    <dbReference type="NCBI Taxonomy" id="1977912"/>
    <lineage>
        <taxon>Bacteria</taxon>
        <taxon>Pseudomonadati</taxon>
        <taxon>Pseudomonadota</taxon>
        <taxon>Alphaproteobacteria</taxon>
        <taxon>Hyphomonadales</taxon>
        <taxon>Hyphomonadaceae</taxon>
        <taxon>Henriciella</taxon>
    </lineage>
</organism>
<feature type="domain" description="Activator of Hsp90 ATPase homologue 1/2-like C-terminal" evidence="3">
    <location>
        <begin position="29"/>
        <end position="149"/>
    </location>
</feature>